<feature type="coiled-coil region" evidence="1">
    <location>
        <begin position="174"/>
        <end position="201"/>
    </location>
</feature>
<feature type="region of interest" description="Disordered" evidence="2">
    <location>
        <begin position="405"/>
        <end position="435"/>
    </location>
</feature>
<feature type="compositionally biased region" description="Basic and acidic residues" evidence="2">
    <location>
        <begin position="227"/>
        <end position="244"/>
    </location>
</feature>
<proteinExistence type="predicted"/>
<keyword evidence="4" id="KW-1185">Reference proteome</keyword>
<sequence>MSSPVQQRNMRRGGRGRGIQPSETPHISDAAMHQMTYPNYTNNHAIPWTEDVQSNHHPRNSASTRGAYAAALRGFAQGPPSVVYHEAKTENPGNHYGPPGPPPPAWHIPPSYYQNGPPVPLYPVAAGNGWMENTMPHANGMPPNRKRMDSQYRRRSPPAGPHGREMISISRHDFNESARKIAELKKENAELKEEITALRQCMGRQKLESPKTPIVSNENDRVFRKLLEEKTSPQKSTQSRERRPTFPGSGPPPKIFFEGHGKRAFVKEMRHNELVQEHSSVDATQKEASCGRRTRGNSTVMDDEHHAELSQLQNSHGNAHTSYPAIKEVPEMGNENTIRETHAEVEAVKNQLHDNIAADLNNQAVGNSQEADITDSSKSQTSEQVSTNNKLFSLNPLAQEFRAFSPAEPAPSPSTSYQPEPQIWTPEAYSPQDAAGFGYQGNAPYPGMVSQHSQYGPNGYPMDFSTQYNQPFYPYNSSYGPPRQDVQGPQDWKYVPKSEQSGGSPKSSGDTTLYSGDGDAFAWQTVPVSAANGSIVYDSAPLPKIVVDNSKSPVVEENIMQPAATGMNHEITTITDANVSSVHSDKVITENQDSATGPVKVIPKVVAVHKFVWSDCTSDDDVDESKTAKAGGVDTEGHKIPIPTSNKPKTDGSKNNTENIAHSAIPTPKKTKKKSKPKESSNEKVEKVATSETVSSVVQHESTPAKSNSNDPEVTTAVAPEEPSLTRAKDTKADEQESEWLTVARTRKGNKKSNSKSRSSSRAPPRSQTPSIEQQNDRDTVLPVTAIKSWAAIAQTGVKAGETLEVPPVRQKTATKPAPAITRSVSSPLPAVVTPKPVVNRRGMRKIYIPVIPKETTYEELLASMKGGLIDDVFISAQSPSRQQHSDTSNNHTRGKNAPDGQSFAYVTFYNQEATEHCIKYLRHIDHKQHGVKAPSGPLIQTEGAPKPVAFVTLQGKRYAVYCRLGDQRPLQDDVVEVVEVQKGTRALLFTFRKNVGLKAPHTGNATVWENWQKWFTKDDGSVGTGEVLKALQIWAGKPKVDIEKIEYSPVAPVAAELTTAKKQPSILKANSGTSAQTFRVLVRCTRISIAAKIRDILKGNHMFKEHCQITFAPDPCSEVIIVESEEKVTTADGPSNLTVKAVSEEAVSTAKSPRKNNKKKKSNKVMIEDKNAFPDLPGTKTASDIDNQQNAKPVEWKKPSPPPVRRTQSGDILESKMPVNEVEEEEEDANANDTPAKKRNSVAF</sequence>
<feature type="region of interest" description="Disordered" evidence="2">
    <location>
        <begin position="879"/>
        <end position="899"/>
    </location>
</feature>
<protein>
    <recommendedName>
        <fullName evidence="5">RRM domain-containing protein</fullName>
    </recommendedName>
</protein>
<feature type="compositionally biased region" description="Acidic residues" evidence="2">
    <location>
        <begin position="1222"/>
        <end position="1231"/>
    </location>
</feature>
<feature type="region of interest" description="Disordered" evidence="2">
    <location>
        <begin position="227"/>
        <end position="258"/>
    </location>
</feature>
<evidence type="ECO:0000313" key="3">
    <source>
        <dbReference type="EMBL" id="CCX30823.1"/>
    </source>
</evidence>
<organism evidence="3 4">
    <name type="scientific">Pyronema omphalodes (strain CBS 100304)</name>
    <name type="common">Pyronema confluens</name>
    <dbReference type="NCBI Taxonomy" id="1076935"/>
    <lineage>
        <taxon>Eukaryota</taxon>
        <taxon>Fungi</taxon>
        <taxon>Dikarya</taxon>
        <taxon>Ascomycota</taxon>
        <taxon>Pezizomycotina</taxon>
        <taxon>Pezizomycetes</taxon>
        <taxon>Pezizales</taxon>
        <taxon>Pyronemataceae</taxon>
        <taxon>Pyronema</taxon>
    </lineage>
</organism>
<evidence type="ECO:0000256" key="1">
    <source>
        <dbReference type="SAM" id="Coils"/>
    </source>
</evidence>
<gene>
    <name evidence="3" type="ORF">PCON_09424</name>
</gene>
<dbReference type="OrthoDB" id="5370467at2759"/>
<feature type="compositionally biased region" description="Basic residues" evidence="2">
    <location>
        <begin position="1153"/>
        <end position="1164"/>
    </location>
</feature>
<feature type="region of interest" description="Disordered" evidence="2">
    <location>
        <begin position="1143"/>
        <end position="1245"/>
    </location>
</feature>
<feature type="region of interest" description="Disordered" evidence="2">
    <location>
        <begin position="1"/>
        <end position="25"/>
    </location>
</feature>
<dbReference type="Proteomes" id="UP000018144">
    <property type="component" value="Unassembled WGS sequence"/>
</dbReference>
<feature type="region of interest" description="Disordered" evidence="2">
    <location>
        <begin position="367"/>
        <end position="389"/>
    </location>
</feature>
<reference evidence="3 4" key="1">
    <citation type="journal article" date="2013" name="PLoS Genet.">
        <title>The genome and development-dependent transcriptomes of Pyronema confluens: a window into fungal evolution.</title>
        <authorList>
            <person name="Traeger S."/>
            <person name="Altegoer F."/>
            <person name="Freitag M."/>
            <person name="Gabaldon T."/>
            <person name="Kempken F."/>
            <person name="Kumar A."/>
            <person name="Marcet-Houben M."/>
            <person name="Poggeler S."/>
            <person name="Stajich J.E."/>
            <person name="Nowrousian M."/>
        </authorList>
    </citation>
    <scope>NUCLEOTIDE SEQUENCE [LARGE SCALE GENOMIC DNA]</scope>
    <source>
        <strain evidence="4">CBS 100304</strain>
        <tissue evidence="3">Vegetative mycelium</tissue>
    </source>
</reference>
<feature type="compositionally biased region" description="Polar residues" evidence="2">
    <location>
        <begin position="1181"/>
        <end position="1192"/>
    </location>
</feature>
<dbReference type="EMBL" id="HF935497">
    <property type="protein sequence ID" value="CCX30823.1"/>
    <property type="molecule type" value="Genomic_DNA"/>
</dbReference>
<feature type="compositionally biased region" description="Polar residues" evidence="2">
    <location>
        <begin position="498"/>
        <end position="513"/>
    </location>
</feature>
<keyword evidence="1" id="KW-0175">Coiled coil</keyword>
<name>U4LG01_PYROM</name>
<feature type="compositionally biased region" description="Basic and acidic residues" evidence="2">
    <location>
        <begin position="677"/>
        <end position="689"/>
    </location>
</feature>
<feature type="region of interest" description="Disordered" evidence="2">
    <location>
        <begin position="276"/>
        <end position="299"/>
    </location>
</feature>
<feature type="compositionally biased region" description="Polar residues" evidence="2">
    <location>
        <begin position="690"/>
        <end position="713"/>
    </location>
</feature>
<feature type="compositionally biased region" description="Basic residues" evidence="2">
    <location>
        <begin position="745"/>
        <end position="755"/>
    </location>
</feature>
<feature type="region of interest" description="Disordered" evidence="2">
    <location>
        <begin position="473"/>
        <end position="513"/>
    </location>
</feature>
<feature type="compositionally biased region" description="Low complexity" evidence="2">
    <location>
        <begin position="756"/>
        <end position="771"/>
    </location>
</feature>
<evidence type="ECO:0000313" key="4">
    <source>
        <dbReference type="Proteomes" id="UP000018144"/>
    </source>
</evidence>
<dbReference type="AlphaFoldDB" id="U4LG01"/>
<evidence type="ECO:0000256" key="2">
    <source>
        <dbReference type="SAM" id="MobiDB-lite"/>
    </source>
</evidence>
<feature type="region of interest" description="Disordered" evidence="2">
    <location>
        <begin position="617"/>
        <end position="779"/>
    </location>
</feature>
<evidence type="ECO:0008006" key="5">
    <source>
        <dbReference type="Google" id="ProtNLM"/>
    </source>
</evidence>
<feature type="region of interest" description="Disordered" evidence="2">
    <location>
        <begin position="135"/>
        <end position="165"/>
    </location>
</feature>
<feature type="compositionally biased region" description="Polar residues" evidence="2">
    <location>
        <begin position="643"/>
        <end position="660"/>
    </location>
</feature>
<accession>U4LG01</accession>
<feature type="compositionally biased region" description="Polar residues" evidence="2">
    <location>
        <begin position="879"/>
        <end position="892"/>
    </location>
</feature>